<protein>
    <submittedName>
        <fullName evidence="2">Uncharacterized protein</fullName>
    </submittedName>
</protein>
<evidence type="ECO:0000256" key="1">
    <source>
        <dbReference type="SAM" id="MobiDB-lite"/>
    </source>
</evidence>
<accession>A0A2I2KZQ6</accession>
<name>A0A2I2KZQ6_9ACTN</name>
<evidence type="ECO:0000313" key="2">
    <source>
        <dbReference type="EMBL" id="SNQ51154.1"/>
    </source>
</evidence>
<gene>
    <name evidence="2" type="ORF">FRACA_620003</name>
</gene>
<sequence length="50" mass="5714">MRRLHTVRTPHRQLPPGGPRYTTHRRVSAGVAWRGWSVRITSAPDVSRPV</sequence>
<proteinExistence type="predicted"/>
<keyword evidence="3" id="KW-1185">Reference proteome</keyword>
<dbReference type="AlphaFoldDB" id="A0A2I2KZQ6"/>
<dbReference type="EMBL" id="FZMO01000528">
    <property type="protein sequence ID" value="SNQ51154.1"/>
    <property type="molecule type" value="Genomic_DNA"/>
</dbReference>
<organism evidence="2 3">
    <name type="scientific">Frankia canadensis</name>
    <dbReference type="NCBI Taxonomy" id="1836972"/>
    <lineage>
        <taxon>Bacteria</taxon>
        <taxon>Bacillati</taxon>
        <taxon>Actinomycetota</taxon>
        <taxon>Actinomycetes</taxon>
        <taxon>Frankiales</taxon>
        <taxon>Frankiaceae</taxon>
        <taxon>Frankia</taxon>
    </lineage>
</organism>
<evidence type="ECO:0000313" key="3">
    <source>
        <dbReference type="Proteomes" id="UP000234331"/>
    </source>
</evidence>
<feature type="region of interest" description="Disordered" evidence="1">
    <location>
        <begin position="1"/>
        <end position="23"/>
    </location>
</feature>
<feature type="compositionally biased region" description="Basic residues" evidence="1">
    <location>
        <begin position="1"/>
        <end position="11"/>
    </location>
</feature>
<dbReference type="Proteomes" id="UP000234331">
    <property type="component" value="Unassembled WGS sequence"/>
</dbReference>
<reference evidence="2 3" key="1">
    <citation type="submission" date="2017-06" db="EMBL/GenBank/DDBJ databases">
        <authorList>
            <person name="Kim H.J."/>
            <person name="Triplett B.A."/>
        </authorList>
    </citation>
    <scope>NUCLEOTIDE SEQUENCE [LARGE SCALE GENOMIC DNA]</scope>
    <source>
        <strain evidence="2">FRACA_ARgP5</strain>
    </source>
</reference>